<dbReference type="GO" id="GO:0003677">
    <property type="term" value="F:DNA binding"/>
    <property type="evidence" value="ECO:0007669"/>
    <property type="project" value="InterPro"/>
</dbReference>
<dbReference type="InterPro" id="IPR024467">
    <property type="entry name" value="Xre/MbcA/ParS-like_toxin-bd"/>
</dbReference>
<dbReference type="InterPro" id="IPR046847">
    <property type="entry name" value="Xre-like_HTH"/>
</dbReference>
<gene>
    <name evidence="3" type="ORF">GCM10007940_08000</name>
</gene>
<organism evidence="3 4">
    <name type="scientific">Portibacter lacus</name>
    <dbReference type="NCBI Taxonomy" id="1099794"/>
    <lineage>
        <taxon>Bacteria</taxon>
        <taxon>Pseudomonadati</taxon>
        <taxon>Bacteroidota</taxon>
        <taxon>Saprospiria</taxon>
        <taxon>Saprospirales</taxon>
        <taxon>Haliscomenobacteraceae</taxon>
        <taxon>Portibacter</taxon>
    </lineage>
</organism>
<sequence>MTALKKYNYEIMDDGNALSMVTLVREGISYYGFNSIIKHTPFSSDEWSSYLHMSERTLQRYKKEKKKFDAMQSERIIQITQLYNYGSEVFGNEEKFDKWLSTENVALGNTVPKSLLDSSFGISMLKDELGRIEYGILA</sequence>
<evidence type="ECO:0000313" key="3">
    <source>
        <dbReference type="EMBL" id="GLR16185.1"/>
    </source>
</evidence>
<evidence type="ECO:0000259" key="1">
    <source>
        <dbReference type="Pfam" id="PF09722"/>
    </source>
</evidence>
<protein>
    <recommendedName>
        <fullName evidence="5">DUF2384 domain-containing protein</fullName>
    </recommendedName>
</protein>
<dbReference type="Pfam" id="PF20432">
    <property type="entry name" value="Xre-like-HTH"/>
    <property type="match status" value="1"/>
</dbReference>
<dbReference type="NCBIfam" id="TIGR02293">
    <property type="entry name" value="TAS_TIGR02293"/>
    <property type="match status" value="1"/>
</dbReference>
<evidence type="ECO:0000259" key="2">
    <source>
        <dbReference type="Pfam" id="PF20432"/>
    </source>
</evidence>
<name>A0AA37WEK4_9BACT</name>
<reference evidence="3" key="1">
    <citation type="journal article" date="2014" name="Int. J. Syst. Evol. Microbiol.">
        <title>Complete genome sequence of Corynebacterium casei LMG S-19264T (=DSM 44701T), isolated from a smear-ripened cheese.</title>
        <authorList>
            <consortium name="US DOE Joint Genome Institute (JGI-PGF)"/>
            <person name="Walter F."/>
            <person name="Albersmeier A."/>
            <person name="Kalinowski J."/>
            <person name="Ruckert C."/>
        </authorList>
    </citation>
    <scope>NUCLEOTIDE SEQUENCE</scope>
    <source>
        <strain evidence="3">NBRC 108769</strain>
    </source>
</reference>
<dbReference type="AlphaFoldDB" id="A0AA37WEK4"/>
<dbReference type="InterPro" id="IPR011979">
    <property type="entry name" value="Antitox_Xre"/>
</dbReference>
<evidence type="ECO:0008006" key="5">
    <source>
        <dbReference type="Google" id="ProtNLM"/>
    </source>
</evidence>
<keyword evidence="4" id="KW-1185">Reference proteome</keyword>
<feature type="domain" description="Antitoxin Xre/MbcA/ParS-like toxin-binding" evidence="1">
    <location>
        <begin position="88"/>
        <end position="135"/>
    </location>
</feature>
<comment type="caution">
    <text evidence="3">The sequence shown here is derived from an EMBL/GenBank/DDBJ whole genome shotgun (WGS) entry which is preliminary data.</text>
</comment>
<dbReference type="Pfam" id="PF09722">
    <property type="entry name" value="Xre_MbcA_ParS_C"/>
    <property type="match status" value="1"/>
</dbReference>
<proteinExistence type="predicted"/>
<reference evidence="3" key="2">
    <citation type="submission" date="2023-01" db="EMBL/GenBank/DDBJ databases">
        <title>Draft genome sequence of Portibacter lacus strain NBRC 108769.</title>
        <authorList>
            <person name="Sun Q."/>
            <person name="Mori K."/>
        </authorList>
    </citation>
    <scope>NUCLEOTIDE SEQUENCE</scope>
    <source>
        <strain evidence="3">NBRC 108769</strain>
    </source>
</reference>
<dbReference type="EMBL" id="BSOH01000005">
    <property type="protein sequence ID" value="GLR16185.1"/>
    <property type="molecule type" value="Genomic_DNA"/>
</dbReference>
<evidence type="ECO:0000313" key="4">
    <source>
        <dbReference type="Proteomes" id="UP001156666"/>
    </source>
</evidence>
<accession>A0AA37WEK4</accession>
<dbReference type="Proteomes" id="UP001156666">
    <property type="component" value="Unassembled WGS sequence"/>
</dbReference>
<feature type="domain" description="Antitoxin Xre-like helix-turn-helix" evidence="2">
    <location>
        <begin position="21"/>
        <end position="79"/>
    </location>
</feature>
<dbReference type="RefSeq" id="WP_235292987.1">
    <property type="nucleotide sequence ID" value="NZ_BSOH01000005.1"/>
</dbReference>